<name>A0A9P1GTG7_9DINO</name>
<keyword evidence="4" id="KW-0547">Nucleotide-binding</keyword>
<reference evidence="10" key="1">
    <citation type="submission" date="2022-10" db="EMBL/GenBank/DDBJ databases">
        <authorList>
            <person name="Chen Y."/>
            <person name="Dougan E. K."/>
            <person name="Chan C."/>
            <person name="Rhodes N."/>
            <person name="Thang M."/>
        </authorList>
    </citation>
    <scope>NUCLEOTIDE SEQUENCE</scope>
</reference>
<reference evidence="11 12" key="2">
    <citation type="submission" date="2024-05" db="EMBL/GenBank/DDBJ databases">
        <authorList>
            <person name="Chen Y."/>
            <person name="Shah S."/>
            <person name="Dougan E. K."/>
            <person name="Thang M."/>
            <person name="Chan C."/>
        </authorList>
    </citation>
    <scope>NUCLEOTIDE SEQUENCE [LARGE SCALE GENOMIC DNA]</scope>
</reference>
<evidence type="ECO:0000256" key="7">
    <source>
        <dbReference type="ARBA" id="ARBA00047899"/>
    </source>
</evidence>
<dbReference type="EC" id="2.7.11.1" evidence="1"/>
<evidence type="ECO:0000259" key="9">
    <source>
        <dbReference type="PROSITE" id="PS50011"/>
    </source>
</evidence>
<dbReference type="Gene3D" id="1.10.510.10">
    <property type="entry name" value="Transferase(Phosphotransferase) domain 1"/>
    <property type="match status" value="1"/>
</dbReference>
<dbReference type="Pfam" id="PF00069">
    <property type="entry name" value="Pkinase"/>
    <property type="match status" value="1"/>
</dbReference>
<evidence type="ECO:0000256" key="2">
    <source>
        <dbReference type="ARBA" id="ARBA00022527"/>
    </source>
</evidence>
<dbReference type="PROSITE" id="PS50011">
    <property type="entry name" value="PROTEIN_KINASE_DOM"/>
    <property type="match status" value="1"/>
</dbReference>
<dbReference type="InterPro" id="IPR008271">
    <property type="entry name" value="Ser/Thr_kinase_AS"/>
</dbReference>
<dbReference type="PANTHER" id="PTHR44899">
    <property type="entry name" value="CAMK FAMILY PROTEIN KINASE"/>
    <property type="match status" value="1"/>
</dbReference>
<dbReference type="AlphaFoldDB" id="A0A9P1GTG7"/>
<dbReference type="SUPFAM" id="SSF56112">
    <property type="entry name" value="Protein kinase-like (PK-like)"/>
    <property type="match status" value="1"/>
</dbReference>
<dbReference type="OrthoDB" id="248923at2759"/>
<comment type="caution">
    <text evidence="10">The sequence shown here is derived from an EMBL/GenBank/DDBJ whole genome shotgun (WGS) entry which is preliminary data.</text>
</comment>
<evidence type="ECO:0000313" key="11">
    <source>
        <dbReference type="EMBL" id="CAL4808042.1"/>
    </source>
</evidence>
<evidence type="ECO:0000313" key="10">
    <source>
        <dbReference type="EMBL" id="CAI4020730.1"/>
    </source>
</evidence>
<protein>
    <recommendedName>
        <fullName evidence="1">non-specific serine/threonine protein kinase</fullName>
        <ecNumber evidence="1">2.7.11.1</ecNumber>
    </recommendedName>
</protein>
<dbReference type="EMBL" id="CAMXCT030006829">
    <property type="protein sequence ID" value="CAL4808042.1"/>
    <property type="molecule type" value="Genomic_DNA"/>
</dbReference>
<comment type="catalytic activity">
    <reaction evidence="8">
        <text>L-seryl-[protein] + ATP = O-phospho-L-seryl-[protein] + ADP + H(+)</text>
        <dbReference type="Rhea" id="RHEA:17989"/>
        <dbReference type="Rhea" id="RHEA-COMP:9863"/>
        <dbReference type="Rhea" id="RHEA-COMP:11604"/>
        <dbReference type="ChEBI" id="CHEBI:15378"/>
        <dbReference type="ChEBI" id="CHEBI:29999"/>
        <dbReference type="ChEBI" id="CHEBI:30616"/>
        <dbReference type="ChEBI" id="CHEBI:83421"/>
        <dbReference type="ChEBI" id="CHEBI:456216"/>
        <dbReference type="EC" id="2.7.11.1"/>
    </reaction>
</comment>
<dbReference type="EMBL" id="CAMXCT020006829">
    <property type="protein sequence ID" value="CAL1174105.1"/>
    <property type="molecule type" value="Genomic_DNA"/>
</dbReference>
<dbReference type="InterPro" id="IPR011009">
    <property type="entry name" value="Kinase-like_dom_sf"/>
</dbReference>
<organism evidence="10">
    <name type="scientific">Cladocopium goreaui</name>
    <dbReference type="NCBI Taxonomy" id="2562237"/>
    <lineage>
        <taxon>Eukaryota</taxon>
        <taxon>Sar</taxon>
        <taxon>Alveolata</taxon>
        <taxon>Dinophyceae</taxon>
        <taxon>Suessiales</taxon>
        <taxon>Symbiodiniaceae</taxon>
        <taxon>Cladocopium</taxon>
    </lineage>
</organism>
<evidence type="ECO:0000256" key="5">
    <source>
        <dbReference type="ARBA" id="ARBA00022777"/>
    </source>
</evidence>
<dbReference type="InterPro" id="IPR000719">
    <property type="entry name" value="Prot_kinase_dom"/>
</dbReference>
<feature type="domain" description="Protein kinase" evidence="9">
    <location>
        <begin position="1"/>
        <end position="190"/>
    </location>
</feature>
<keyword evidence="12" id="KW-1185">Reference proteome</keyword>
<sequence>MAYCEGGDLATQISLARDAQRRIAEPQILRWMTQALLALKYIHDKHVLHRDLKSGNFFLSKAGNLKMGDFGIAKVLSSTQAIARTAIGTPYYLSPEVCQEKPYAWPADIWAMGVILYELCALKLPFDGGSNMVVLVQSIIRGTAPPLPEEYSTFIRGLCTEMLNKVPAKRPTAGAILSRGPLQSIVQSFFEEARAKARETQEALPAVQVVKEPKLPSSKAPVSAACSTQLLDQMLQESDSTEASHQEAPAIGIAGGDMSLEDQCSELLAELGLDGDDPQDTAGSLTQAELDLLCSMHPVRIGSCGSSVFALKIISHLRIRRVRMCNFPRIGLHFAFQRHSESLVQNQAPLEMQCSLLSDTVEDLCVSSGVFCVRHESQGKEEKTESCNVEEVQQPKWRRRLLAAGLVGMV</sequence>
<keyword evidence="2" id="KW-0723">Serine/threonine-protein kinase</keyword>
<dbReference type="PROSITE" id="PS00108">
    <property type="entry name" value="PROTEIN_KINASE_ST"/>
    <property type="match status" value="1"/>
</dbReference>
<dbReference type="GO" id="GO:0004674">
    <property type="term" value="F:protein serine/threonine kinase activity"/>
    <property type="evidence" value="ECO:0007669"/>
    <property type="project" value="UniProtKB-KW"/>
</dbReference>
<dbReference type="EMBL" id="CAMXCT010006829">
    <property type="protein sequence ID" value="CAI4020730.1"/>
    <property type="molecule type" value="Genomic_DNA"/>
</dbReference>
<keyword evidence="5 11" id="KW-0418">Kinase</keyword>
<evidence type="ECO:0000313" key="12">
    <source>
        <dbReference type="Proteomes" id="UP001152797"/>
    </source>
</evidence>
<proteinExistence type="predicted"/>
<dbReference type="InterPro" id="IPR051131">
    <property type="entry name" value="NEK_Ser/Thr_kinase_NIMA"/>
</dbReference>
<dbReference type="PANTHER" id="PTHR44899:SF3">
    <property type="entry name" value="SERINE_THREONINE-PROTEIN KINASE NEK1"/>
    <property type="match status" value="1"/>
</dbReference>
<evidence type="ECO:0000256" key="6">
    <source>
        <dbReference type="ARBA" id="ARBA00022840"/>
    </source>
</evidence>
<keyword evidence="3" id="KW-0808">Transferase</keyword>
<evidence type="ECO:0000256" key="8">
    <source>
        <dbReference type="ARBA" id="ARBA00048679"/>
    </source>
</evidence>
<evidence type="ECO:0000256" key="1">
    <source>
        <dbReference type="ARBA" id="ARBA00012513"/>
    </source>
</evidence>
<comment type="catalytic activity">
    <reaction evidence="7">
        <text>L-threonyl-[protein] + ATP = O-phospho-L-threonyl-[protein] + ADP + H(+)</text>
        <dbReference type="Rhea" id="RHEA:46608"/>
        <dbReference type="Rhea" id="RHEA-COMP:11060"/>
        <dbReference type="Rhea" id="RHEA-COMP:11605"/>
        <dbReference type="ChEBI" id="CHEBI:15378"/>
        <dbReference type="ChEBI" id="CHEBI:30013"/>
        <dbReference type="ChEBI" id="CHEBI:30616"/>
        <dbReference type="ChEBI" id="CHEBI:61977"/>
        <dbReference type="ChEBI" id="CHEBI:456216"/>
        <dbReference type="EC" id="2.7.11.1"/>
    </reaction>
</comment>
<evidence type="ECO:0000256" key="4">
    <source>
        <dbReference type="ARBA" id="ARBA00022741"/>
    </source>
</evidence>
<keyword evidence="6" id="KW-0067">ATP-binding</keyword>
<dbReference type="SMART" id="SM00220">
    <property type="entry name" value="S_TKc"/>
    <property type="match status" value="1"/>
</dbReference>
<accession>A0A9P1GTG7</accession>
<dbReference type="GO" id="GO:0005524">
    <property type="term" value="F:ATP binding"/>
    <property type="evidence" value="ECO:0007669"/>
    <property type="project" value="UniProtKB-KW"/>
</dbReference>
<dbReference type="Proteomes" id="UP001152797">
    <property type="component" value="Unassembled WGS sequence"/>
</dbReference>
<gene>
    <name evidence="10" type="ORF">C1SCF055_LOCUS45121</name>
</gene>
<evidence type="ECO:0000256" key="3">
    <source>
        <dbReference type="ARBA" id="ARBA00022679"/>
    </source>
</evidence>